<comment type="caution">
    <text evidence="1">The sequence shown here is derived from an EMBL/GenBank/DDBJ whole genome shotgun (WGS) entry which is preliminary data.</text>
</comment>
<dbReference type="AlphaFoldDB" id="A0A9P3GBW7"/>
<evidence type="ECO:0000313" key="2">
    <source>
        <dbReference type="Proteomes" id="UP000703269"/>
    </source>
</evidence>
<protein>
    <submittedName>
        <fullName evidence="1">Uncharacterized protein</fullName>
    </submittedName>
</protein>
<dbReference type="Proteomes" id="UP000703269">
    <property type="component" value="Unassembled WGS sequence"/>
</dbReference>
<sequence length="231" mass="26371">MWPQTLAEWNLRRIELDTIPQSIDATHPEPGAAIVFALKHRDARALLPAAFYQLAITREEIDWLPERLARVTVPVVPPLAARWTLLDAATMRRFTRGRSALLAHYFAHIKAKFQSSRLGRPALHGAAVEWCKCDYAQLRIWVNLARRGKGYDCLRGLGELIEWPENLPGLCEGCSEKNRAHFRGLQQEVWNKLPEFFELGWKRAEAALGGHDFFISFIPYPFLVSLAVCIK</sequence>
<organism evidence="1 2">
    <name type="scientific">Phanerochaete sordida</name>
    <dbReference type="NCBI Taxonomy" id="48140"/>
    <lineage>
        <taxon>Eukaryota</taxon>
        <taxon>Fungi</taxon>
        <taxon>Dikarya</taxon>
        <taxon>Basidiomycota</taxon>
        <taxon>Agaricomycotina</taxon>
        <taxon>Agaricomycetes</taxon>
        <taxon>Polyporales</taxon>
        <taxon>Phanerochaetaceae</taxon>
        <taxon>Phanerochaete</taxon>
    </lineage>
</organism>
<gene>
    <name evidence="1" type="ORF">PsYK624_076790</name>
</gene>
<evidence type="ECO:0000313" key="1">
    <source>
        <dbReference type="EMBL" id="GJE91529.1"/>
    </source>
</evidence>
<name>A0A9P3GBW7_9APHY</name>
<accession>A0A9P3GBW7</accession>
<dbReference type="EMBL" id="BPQB01000022">
    <property type="protein sequence ID" value="GJE91529.1"/>
    <property type="molecule type" value="Genomic_DNA"/>
</dbReference>
<keyword evidence="2" id="KW-1185">Reference proteome</keyword>
<reference evidence="1 2" key="1">
    <citation type="submission" date="2021-08" db="EMBL/GenBank/DDBJ databases">
        <title>Draft Genome Sequence of Phanerochaete sordida strain YK-624.</title>
        <authorList>
            <person name="Mori T."/>
            <person name="Dohra H."/>
            <person name="Suzuki T."/>
            <person name="Kawagishi H."/>
            <person name="Hirai H."/>
        </authorList>
    </citation>
    <scope>NUCLEOTIDE SEQUENCE [LARGE SCALE GENOMIC DNA]</scope>
    <source>
        <strain evidence="1 2">YK-624</strain>
    </source>
</reference>
<proteinExistence type="predicted"/>